<evidence type="ECO:0000259" key="1">
    <source>
        <dbReference type="Pfam" id="PF13529"/>
    </source>
</evidence>
<evidence type="ECO:0000313" key="3">
    <source>
        <dbReference type="Proteomes" id="UP001601059"/>
    </source>
</evidence>
<dbReference type="Gene3D" id="3.90.70.10">
    <property type="entry name" value="Cysteine proteinases"/>
    <property type="match status" value="1"/>
</dbReference>
<dbReference type="InterPro" id="IPR039564">
    <property type="entry name" value="Peptidase_C39-like"/>
</dbReference>
<proteinExistence type="predicted"/>
<keyword evidence="3" id="KW-1185">Reference proteome</keyword>
<dbReference type="PIRSF" id="PIRSF032442">
    <property type="entry name" value="UCP032442"/>
    <property type="match status" value="1"/>
</dbReference>
<accession>A0ABW6K9L2</accession>
<protein>
    <submittedName>
        <fullName evidence="2">C39 family peptidase</fullName>
    </submittedName>
</protein>
<name>A0ABW6K9L2_9BACI</name>
<evidence type="ECO:0000313" key="2">
    <source>
        <dbReference type="EMBL" id="MFE8699630.1"/>
    </source>
</evidence>
<feature type="domain" description="Peptidase C39-like" evidence="1">
    <location>
        <begin position="5"/>
        <end position="164"/>
    </location>
</feature>
<sequence>MKIIDAPFVEQMPELPRGCEVTSLSLLLQHAGINVDKMTLAREIVKVSFKEDELHGHLNDGFVGDMYSFETDGLGVYHKPIKDLAEKYIPGRVFDFTGSDVQEIYRKIDQGLPVWVVTNDTFKELSDEHFRLWNTRLGELRITYRMHSVLVVGYSDDHVYINDPLYQEPNREVDREDFEKAWEQMGRQAITYLK</sequence>
<reference evidence="2 3" key="1">
    <citation type="submission" date="2024-08" db="EMBL/GenBank/DDBJ databases">
        <title>Two novel Cytobacillus novel species.</title>
        <authorList>
            <person name="Liu G."/>
        </authorList>
    </citation>
    <scope>NUCLEOTIDE SEQUENCE [LARGE SCALE GENOMIC DNA]</scope>
    <source>
        <strain evidence="2 3">FJAT-54145</strain>
    </source>
</reference>
<dbReference type="InterPro" id="IPR039563">
    <property type="entry name" value="Peptidase_C39_single_dom"/>
</dbReference>
<dbReference type="PANTHER" id="PTHR37806:SF1">
    <property type="entry name" value="PEPTIDASE C39-LIKE DOMAIN-CONTAINING PROTEIN"/>
    <property type="match status" value="1"/>
</dbReference>
<organism evidence="2 3">
    <name type="scientific">Cytobacillus spartinae</name>
    <dbReference type="NCBI Taxonomy" id="3299023"/>
    <lineage>
        <taxon>Bacteria</taxon>
        <taxon>Bacillati</taxon>
        <taxon>Bacillota</taxon>
        <taxon>Bacilli</taxon>
        <taxon>Bacillales</taxon>
        <taxon>Bacillaceae</taxon>
        <taxon>Cytobacillus</taxon>
    </lineage>
</organism>
<dbReference type="Pfam" id="PF13529">
    <property type="entry name" value="Peptidase_C39_2"/>
    <property type="match status" value="1"/>
</dbReference>
<comment type="caution">
    <text evidence="2">The sequence shown here is derived from an EMBL/GenBank/DDBJ whole genome shotgun (WGS) entry which is preliminary data.</text>
</comment>
<dbReference type="EMBL" id="JBIACK010000001">
    <property type="protein sequence ID" value="MFE8699630.1"/>
    <property type="molecule type" value="Genomic_DNA"/>
</dbReference>
<dbReference type="PANTHER" id="PTHR37806">
    <property type="entry name" value="LMO0724 PROTEIN"/>
    <property type="match status" value="1"/>
</dbReference>
<dbReference type="RefSeq" id="WP_389357989.1">
    <property type="nucleotide sequence ID" value="NZ_JBIACK010000001.1"/>
</dbReference>
<gene>
    <name evidence="2" type="ORF">ACFYKX_03215</name>
</gene>
<dbReference type="InterPro" id="IPR016997">
    <property type="entry name" value="UCP032442"/>
</dbReference>
<dbReference type="CDD" id="cd02549">
    <property type="entry name" value="Peptidase_C39A"/>
    <property type="match status" value="1"/>
</dbReference>
<dbReference type="Proteomes" id="UP001601059">
    <property type="component" value="Unassembled WGS sequence"/>
</dbReference>